<dbReference type="EMBL" id="CP151502">
    <property type="protein sequence ID" value="WZN59475.1"/>
    <property type="molecule type" value="Genomic_DNA"/>
</dbReference>
<dbReference type="AlphaFoldDB" id="A0A7S3FN73"/>
<name>A0A7S3FN73_9CHLO</name>
<evidence type="ECO:0000313" key="2">
    <source>
        <dbReference type="EMBL" id="CAE0189714.1"/>
    </source>
</evidence>
<dbReference type="Proteomes" id="UP001472866">
    <property type="component" value="Chromosome 02"/>
</dbReference>
<reference evidence="2" key="1">
    <citation type="submission" date="2021-01" db="EMBL/GenBank/DDBJ databases">
        <authorList>
            <person name="Corre E."/>
            <person name="Pelletier E."/>
            <person name="Niang G."/>
            <person name="Scheremetjew M."/>
            <person name="Finn R."/>
            <person name="Kale V."/>
            <person name="Holt S."/>
            <person name="Cochrane G."/>
            <person name="Meng A."/>
            <person name="Brown T."/>
            <person name="Cohen L."/>
        </authorList>
    </citation>
    <scope>NUCLEOTIDE SEQUENCE</scope>
    <source>
        <strain evidence="2">RCC1871</strain>
    </source>
</reference>
<sequence length="374" mass="38625">MLRRQGVWVEGAAREARTKAAIIQSGHHPCQRPCGRVGRKSSSLASGNRGEKASGSSSSSSSFPKPGALVSGAVVSYNENENSSSSSTTTHVVDITTCGFRGAELTEPTQGVWMALWDSRENCCLVQCAVPKTFAFDRGTTERVHVSCPSLNEDVVRVWIAPARGTWQPETVRIGSNTFRYAGAEPLGERQANGAAELKAFDAEEDERRRAESAIADREAFEATRRAALAANAALVAAGSAAAAAALGPVDAAHFAAGGGVGLAYLSLLSKSVSSIGLGDPEEPGGEAERGDDEGKGIAWPSASASAKAISEFPGTRLAMVAALAYAIVSHRIAAAPEGGDQVVLTAIAETVGGVLMYKLAVLSTAAVGRPADE</sequence>
<feature type="region of interest" description="Disordered" evidence="1">
    <location>
        <begin position="24"/>
        <end position="66"/>
    </location>
</feature>
<dbReference type="PANTHER" id="PTHR36330:SF2">
    <property type="entry name" value="LIPASE_LIPOOXYGENASE, PLAT_LH2 FAMILY PROTEIN"/>
    <property type="match status" value="1"/>
</dbReference>
<evidence type="ECO:0000313" key="4">
    <source>
        <dbReference type="Proteomes" id="UP001472866"/>
    </source>
</evidence>
<dbReference type="EMBL" id="HBHZ01003646">
    <property type="protein sequence ID" value="CAE0189714.1"/>
    <property type="molecule type" value="Transcribed_RNA"/>
</dbReference>
<evidence type="ECO:0000256" key="1">
    <source>
        <dbReference type="SAM" id="MobiDB-lite"/>
    </source>
</evidence>
<keyword evidence="4" id="KW-1185">Reference proteome</keyword>
<gene>
    <name evidence="2" type="ORF">CROS1456_LOCUS2803</name>
    <name evidence="3" type="ORF">HKI87_02g10010</name>
</gene>
<accession>A0A7S3FN73</accession>
<dbReference type="PANTHER" id="PTHR36330">
    <property type="entry name" value="LIPASE/LIPOOXYGENASE, PLAT/LH2 FAMILY PROTEIN"/>
    <property type="match status" value="1"/>
</dbReference>
<evidence type="ECO:0000313" key="3">
    <source>
        <dbReference type="EMBL" id="WZN59475.1"/>
    </source>
</evidence>
<reference evidence="3 4" key="2">
    <citation type="submission" date="2024-03" db="EMBL/GenBank/DDBJ databases">
        <title>Complete genome sequence of the green alga Chloropicon roscoffensis RCC1871.</title>
        <authorList>
            <person name="Lemieux C."/>
            <person name="Pombert J.-F."/>
            <person name="Otis C."/>
            <person name="Turmel M."/>
        </authorList>
    </citation>
    <scope>NUCLEOTIDE SEQUENCE [LARGE SCALE GENOMIC DNA]</scope>
    <source>
        <strain evidence="3 4">RCC1871</strain>
    </source>
</reference>
<proteinExistence type="predicted"/>
<feature type="compositionally biased region" description="Basic and acidic residues" evidence="1">
    <location>
        <begin position="287"/>
        <end position="296"/>
    </location>
</feature>
<organism evidence="2">
    <name type="scientific">Chloropicon roscoffensis</name>
    <dbReference type="NCBI Taxonomy" id="1461544"/>
    <lineage>
        <taxon>Eukaryota</taxon>
        <taxon>Viridiplantae</taxon>
        <taxon>Chlorophyta</taxon>
        <taxon>Chloropicophyceae</taxon>
        <taxon>Chloropicales</taxon>
        <taxon>Chloropicaceae</taxon>
        <taxon>Chloropicon</taxon>
    </lineage>
</organism>
<feature type="region of interest" description="Disordered" evidence="1">
    <location>
        <begin position="277"/>
        <end position="298"/>
    </location>
</feature>
<protein>
    <submittedName>
        <fullName evidence="2">Uncharacterized protein</fullName>
    </submittedName>
</protein>